<proteinExistence type="predicted"/>
<dbReference type="AlphaFoldDB" id="A0A915A5W5"/>
<accession>A0A915A5W5</accession>
<organism evidence="1 2">
    <name type="scientific">Parascaris univalens</name>
    <name type="common">Nematode worm</name>
    <dbReference type="NCBI Taxonomy" id="6257"/>
    <lineage>
        <taxon>Eukaryota</taxon>
        <taxon>Metazoa</taxon>
        <taxon>Ecdysozoa</taxon>
        <taxon>Nematoda</taxon>
        <taxon>Chromadorea</taxon>
        <taxon>Rhabditida</taxon>
        <taxon>Spirurina</taxon>
        <taxon>Ascaridomorpha</taxon>
        <taxon>Ascaridoidea</taxon>
        <taxon>Ascarididae</taxon>
        <taxon>Parascaris</taxon>
    </lineage>
</organism>
<keyword evidence="1" id="KW-1185">Reference proteome</keyword>
<protein>
    <submittedName>
        <fullName evidence="2">Uncharacterized protein</fullName>
    </submittedName>
</protein>
<name>A0A915A5W5_PARUN</name>
<dbReference type="WBParaSite" id="PgE571_g001_t01">
    <property type="protein sequence ID" value="PgE571_g001_t01"/>
    <property type="gene ID" value="PgE571_g001"/>
</dbReference>
<dbReference type="Proteomes" id="UP000887569">
    <property type="component" value="Unplaced"/>
</dbReference>
<sequence length="61" mass="7469">MVIVVTRALFEHFSNWPHHDKSLFPNHSLKREMHITRHRLLEGFSWFRFFSRTLQDFIASI</sequence>
<reference evidence="2" key="1">
    <citation type="submission" date="2022-11" db="UniProtKB">
        <authorList>
            <consortium name="WormBaseParasite"/>
        </authorList>
    </citation>
    <scope>IDENTIFICATION</scope>
</reference>
<evidence type="ECO:0000313" key="1">
    <source>
        <dbReference type="Proteomes" id="UP000887569"/>
    </source>
</evidence>
<evidence type="ECO:0000313" key="2">
    <source>
        <dbReference type="WBParaSite" id="PgE571_g001_t01"/>
    </source>
</evidence>